<proteinExistence type="predicted"/>
<feature type="compositionally biased region" description="Acidic residues" evidence="1">
    <location>
        <begin position="37"/>
        <end position="60"/>
    </location>
</feature>
<sequence length="71" mass="8447">MPLPHQAEERDERQESRDSWNEKLEACIDSVKHFSFYDDEEEEEEEQADGCKDEDGDNNDPEPLSQQFQRD</sequence>
<protein>
    <submittedName>
        <fullName evidence="2">Uncharacterized protein</fullName>
    </submittedName>
</protein>
<dbReference type="AlphaFoldDB" id="A0A4Z1NFK3"/>
<organism evidence="2 3">
    <name type="scientific">Venturia nashicola</name>
    <dbReference type="NCBI Taxonomy" id="86259"/>
    <lineage>
        <taxon>Eukaryota</taxon>
        <taxon>Fungi</taxon>
        <taxon>Dikarya</taxon>
        <taxon>Ascomycota</taxon>
        <taxon>Pezizomycotina</taxon>
        <taxon>Dothideomycetes</taxon>
        <taxon>Pleosporomycetidae</taxon>
        <taxon>Venturiales</taxon>
        <taxon>Venturiaceae</taxon>
        <taxon>Venturia</taxon>
    </lineage>
</organism>
<gene>
    <name evidence="2" type="ORF">E6O75_ATG07341</name>
</gene>
<reference evidence="2 3" key="1">
    <citation type="submission" date="2019-04" db="EMBL/GenBank/DDBJ databases">
        <title>High contiguity whole genome sequence and gene annotation resource for two Venturia nashicola isolates.</title>
        <authorList>
            <person name="Prokchorchik M."/>
            <person name="Won K."/>
            <person name="Lee Y."/>
            <person name="Choi E.D."/>
            <person name="Segonzac C."/>
            <person name="Sohn K.H."/>
        </authorList>
    </citation>
    <scope>NUCLEOTIDE SEQUENCE [LARGE SCALE GENOMIC DNA]</scope>
    <source>
        <strain evidence="2 3">PRI2</strain>
    </source>
</reference>
<evidence type="ECO:0000313" key="2">
    <source>
        <dbReference type="EMBL" id="TID14109.1"/>
    </source>
</evidence>
<comment type="caution">
    <text evidence="2">The sequence shown here is derived from an EMBL/GenBank/DDBJ whole genome shotgun (WGS) entry which is preliminary data.</text>
</comment>
<feature type="region of interest" description="Disordered" evidence="1">
    <location>
        <begin position="1"/>
        <end position="22"/>
    </location>
</feature>
<evidence type="ECO:0000313" key="3">
    <source>
        <dbReference type="Proteomes" id="UP000298493"/>
    </source>
</evidence>
<keyword evidence="3" id="KW-1185">Reference proteome</keyword>
<accession>A0A4Z1NFK3</accession>
<evidence type="ECO:0000256" key="1">
    <source>
        <dbReference type="SAM" id="MobiDB-lite"/>
    </source>
</evidence>
<feature type="region of interest" description="Disordered" evidence="1">
    <location>
        <begin position="35"/>
        <end position="71"/>
    </location>
</feature>
<dbReference type="EMBL" id="SNSC02000024">
    <property type="protein sequence ID" value="TID14109.1"/>
    <property type="molecule type" value="Genomic_DNA"/>
</dbReference>
<name>A0A4Z1NFK3_9PEZI</name>
<dbReference type="Proteomes" id="UP000298493">
    <property type="component" value="Unassembled WGS sequence"/>
</dbReference>